<protein>
    <submittedName>
        <fullName evidence="3">Deleted in malignant brain tumors 1 -like</fullName>
    </submittedName>
</protein>
<feature type="non-terminal residue" evidence="3">
    <location>
        <position position="1"/>
    </location>
</feature>
<dbReference type="Pfam" id="PF00530">
    <property type="entry name" value="SRCR"/>
    <property type="match status" value="1"/>
</dbReference>
<keyword evidence="2" id="KW-0325">Glycoprotein</keyword>
<evidence type="ECO:0000256" key="2">
    <source>
        <dbReference type="ARBA" id="ARBA00023180"/>
    </source>
</evidence>
<dbReference type="SMART" id="SM00202">
    <property type="entry name" value="SR"/>
    <property type="match status" value="1"/>
</dbReference>
<name>A0A7D9J737_PARCT</name>
<dbReference type="AlphaFoldDB" id="A0A7D9J737"/>
<dbReference type="PANTHER" id="PTHR48071:SF24">
    <property type="entry name" value="DELETED IN MALIGNANT BRAIN TUMORS 1 PROTEIN-LIKE"/>
    <property type="match status" value="1"/>
</dbReference>
<organism evidence="3 4">
    <name type="scientific">Paramuricea clavata</name>
    <name type="common">Red gorgonian</name>
    <name type="synonym">Violescent sea-whip</name>
    <dbReference type="NCBI Taxonomy" id="317549"/>
    <lineage>
        <taxon>Eukaryota</taxon>
        <taxon>Metazoa</taxon>
        <taxon>Cnidaria</taxon>
        <taxon>Anthozoa</taxon>
        <taxon>Octocorallia</taxon>
        <taxon>Malacalcyonacea</taxon>
        <taxon>Plexauridae</taxon>
        <taxon>Paramuricea</taxon>
    </lineage>
</organism>
<comment type="caution">
    <text evidence="3">The sequence shown here is derived from an EMBL/GenBank/DDBJ whole genome shotgun (WGS) entry which is preliminary data.</text>
</comment>
<dbReference type="OrthoDB" id="536948at2759"/>
<dbReference type="Proteomes" id="UP001152795">
    <property type="component" value="Unassembled WGS sequence"/>
</dbReference>
<dbReference type="PROSITE" id="PS50287">
    <property type="entry name" value="SRCR_2"/>
    <property type="match status" value="1"/>
</dbReference>
<proteinExistence type="predicted"/>
<dbReference type="PRINTS" id="PR00258">
    <property type="entry name" value="SPERACTRCPTR"/>
</dbReference>
<keyword evidence="4" id="KW-1185">Reference proteome</keyword>
<accession>A0A7D9J737</accession>
<dbReference type="FunFam" id="3.10.250.10:FF:000011">
    <property type="entry name" value="Scavenger receptor class A member 5"/>
    <property type="match status" value="1"/>
</dbReference>
<dbReference type="SUPFAM" id="SSF56487">
    <property type="entry name" value="SRCR-like"/>
    <property type="match status" value="1"/>
</dbReference>
<evidence type="ECO:0000313" key="4">
    <source>
        <dbReference type="Proteomes" id="UP001152795"/>
    </source>
</evidence>
<reference evidence="3" key="1">
    <citation type="submission" date="2020-04" db="EMBL/GenBank/DDBJ databases">
        <authorList>
            <person name="Alioto T."/>
            <person name="Alioto T."/>
            <person name="Gomez Garrido J."/>
        </authorList>
    </citation>
    <scope>NUCLEOTIDE SEQUENCE</scope>
    <source>
        <strain evidence="3">A484AB</strain>
    </source>
</reference>
<evidence type="ECO:0000256" key="1">
    <source>
        <dbReference type="ARBA" id="ARBA00023157"/>
    </source>
</evidence>
<evidence type="ECO:0000313" key="3">
    <source>
        <dbReference type="EMBL" id="CAB4023451.1"/>
    </source>
</evidence>
<sequence>VNSQVLQLQRRISLIEEQYPRIRLNGASSKNRGRVEVYKQPRGWGTVCDDGWDINDGHVACRQLGFSRATAVYQSAHYGPGLGQIWLDNLACTGKETYLWDCPHNGWTAHNCGHREDASVDCQ</sequence>
<keyword evidence="1" id="KW-1015">Disulfide bond</keyword>
<dbReference type="GO" id="GO:0004252">
    <property type="term" value="F:serine-type endopeptidase activity"/>
    <property type="evidence" value="ECO:0007669"/>
    <property type="project" value="TreeGrafter"/>
</dbReference>
<dbReference type="GO" id="GO:0031638">
    <property type="term" value="P:zymogen activation"/>
    <property type="evidence" value="ECO:0007669"/>
    <property type="project" value="TreeGrafter"/>
</dbReference>
<dbReference type="InterPro" id="IPR001190">
    <property type="entry name" value="SRCR"/>
</dbReference>
<dbReference type="Gene3D" id="3.10.250.10">
    <property type="entry name" value="SRCR-like domain"/>
    <property type="match status" value="1"/>
</dbReference>
<dbReference type="GO" id="GO:0005886">
    <property type="term" value="C:plasma membrane"/>
    <property type="evidence" value="ECO:0007669"/>
    <property type="project" value="TreeGrafter"/>
</dbReference>
<dbReference type="InterPro" id="IPR036772">
    <property type="entry name" value="SRCR-like_dom_sf"/>
</dbReference>
<dbReference type="EMBL" id="CACRXK020012508">
    <property type="protein sequence ID" value="CAB4023451.1"/>
    <property type="molecule type" value="Genomic_DNA"/>
</dbReference>
<gene>
    <name evidence="3" type="ORF">PACLA_8A027311</name>
</gene>
<dbReference type="PANTHER" id="PTHR48071">
    <property type="entry name" value="SRCR DOMAIN-CONTAINING PROTEIN"/>
    <property type="match status" value="1"/>
</dbReference>